<protein>
    <submittedName>
        <fullName evidence="2">Uncharacterized protein</fullName>
    </submittedName>
</protein>
<reference evidence="2 3" key="1">
    <citation type="submission" date="2017-11" db="EMBL/GenBank/DDBJ databases">
        <title>De-novo sequencing of pomegranate (Punica granatum L.) genome.</title>
        <authorList>
            <person name="Akparov Z."/>
            <person name="Amiraslanov A."/>
            <person name="Hajiyeva S."/>
            <person name="Abbasov M."/>
            <person name="Kaur K."/>
            <person name="Hamwieh A."/>
            <person name="Solovyev V."/>
            <person name="Salamov A."/>
            <person name="Braich B."/>
            <person name="Kosarev P."/>
            <person name="Mahmoud A."/>
            <person name="Hajiyev E."/>
            <person name="Babayeva S."/>
            <person name="Izzatullayeva V."/>
            <person name="Mammadov A."/>
            <person name="Mammadov A."/>
            <person name="Sharifova S."/>
            <person name="Ojaghi J."/>
            <person name="Eynullazada K."/>
            <person name="Bayramov B."/>
            <person name="Abdulazimova A."/>
            <person name="Shahmuradov I."/>
        </authorList>
    </citation>
    <scope>NUCLEOTIDE SEQUENCE [LARGE SCALE GENOMIC DNA]</scope>
    <source>
        <strain evidence="3">cv. AG2017</strain>
        <tissue evidence="2">Leaf</tissue>
    </source>
</reference>
<accession>A0A2I0LD64</accession>
<organism evidence="2 3">
    <name type="scientific">Punica granatum</name>
    <name type="common">Pomegranate</name>
    <dbReference type="NCBI Taxonomy" id="22663"/>
    <lineage>
        <taxon>Eukaryota</taxon>
        <taxon>Viridiplantae</taxon>
        <taxon>Streptophyta</taxon>
        <taxon>Embryophyta</taxon>
        <taxon>Tracheophyta</taxon>
        <taxon>Spermatophyta</taxon>
        <taxon>Magnoliopsida</taxon>
        <taxon>eudicotyledons</taxon>
        <taxon>Gunneridae</taxon>
        <taxon>Pentapetalae</taxon>
        <taxon>rosids</taxon>
        <taxon>malvids</taxon>
        <taxon>Myrtales</taxon>
        <taxon>Lythraceae</taxon>
        <taxon>Punica</taxon>
    </lineage>
</organism>
<dbReference type="Proteomes" id="UP000233551">
    <property type="component" value="Unassembled WGS sequence"/>
</dbReference>
<dbReference type="AlphaFoldDB" id="A0A2I0LD64"/>
<keyword evidence="3" id="KW-1185">Reference proteome</keyword>
<evidence type="ECO:0000313" key="3">
    <source>
        <dbReference type="Proteomes" id="UP000233551"/>
    </source>
</evidence>
<feature type="region of interest" description="Disordered" evidence="1">
    <location>
        <begin position="1"/>
        <end position="34"/>
    </location>
</feature>
<proteinExistence type="predicted"/>
<sequence length="124" mass="13848">MDIPCNLVPHSDSRIREPLRPAMAQPEERDPNRTPLLPQALLSLVCLELYPLKSSTWTVGRVLTVERGTQRRTMVTKGKTPVAEEEKGPETRGILLIEAKEKEVLETLISIFGEEVSGKEDTGK</sequence>
<dbReference type="EMBL" id="PGOL01000038">
    <property type="protein sequence ID" value="PKI78614.1"/>
    <property type="molecule type" value="Genomic_DNA"/>
</dbReference>
<comment type="caution">
    <text evidence="2">The sequence shown here is derived from an EMBL/GenBank/DDBJ whole genome shotgun (WGS) entry which is preliminary data.</text>
</comment>
<gene>
    <name evidence="2" type="ORF">CRG98_000991</name>
</gene>
<evidence type="ECO:0000256" key="1">
    <source>
        <dbReference type="SAM" id="MobiDB-lite"/>
    </source>
</evidence>
<name>A0A2I0LD64_PUNGR</name>
<evidence type="ECO:0000313" key="2">
    <source>
        <dbReference type="EMBL" id="PKI78614.1"/>
    </source>
</evidence>